<dbReference type="KEGG" id="marq:MARGE09_P3689"/>
<dbReference type="Pfam" id="PF07637">
    <property type="entry name" value="PSD5"/>
    <property type="match status" value="1"/>
</dbReference>
<dbReference type="InterPro" id="IPR013043">
    <property type="entry name" value="DUF1595"/>
</dbReference>
<feature type="domain" description="Cytochrome c" evidence="7">
    <location>
        <begin position="69"/>
        <end position="158"/>
    </location>
</feature>
<dbReference type="Proteomes" id="UP001320119">
    <property type="component" value="Chromosome"/>
</dbReference>
<dbReference type="InterPro" id="IPR013042">
    <property type="entry name" value="DUF1592"/>
</dbReference>
<evidence type="ECO:0000256" key="3">
    <source>
        <dbReference type="ARBA" id="ARBA00023004"/>
    </source>
</evidence>
<dbReference type="Pfam" id="PF07627">
    <property type="entry name" value="PSCyt3"/>
    <property type="match status" value="1"/>
</dbReference>
<accession>A0AAN1WKW9</accession>
<keyword evidence="6" id="KW-0732">Signal</keyword>
<dbReference type="AlphaFoldDB" id="A0AAN1WKW9"/>
<evidence type="ECO:0000256" key="1">
    <source>
        <dbReference type="ARBA" id="ARBA00022617"/>
    </source>
</evidence>
<dbReference type="InterPro" id="IPR009056">
    <property type="entry name" value="Cyt_c-like_dom"/>
</dbReference>
<name>A0AAN1WKW9_9GAMM</name>
<keyword evidence="2 4" id="KW-0479">Metal-binding</keyword>
<dbReference type="InterPro" id="IPR013039">
    <property type="entry name" value="DUF1588"/>
</dbReference>
<dbReference type="RefSeq" id="WP_236984754.1">
    <property type="nucleotide sequence ID" value="NZ_AP023086.1"/>
</dbReference>
<keyword evidence="3 4" id="KW-0408">Iron</keyword>
<dbReference type="EMBL" id="AP023086">
    <property type="protein sequence ID" value="BCD99487.1"/>
    <property type="molecule type" value="Genomic_DNA"/>
</dbReference>
<dbReference type="Pfam" id="PF00034">
    <property type="entry name" value="Cytochrom_C"/>
    <property type="match status" value="1"/>
</dbReference>
<sequence>MNKIVTVGLLSAALSACVGPVGTGSSSSDTVSSDNVQPSSSSVTTVSSSSAPVSSSSSSTASSQPSFNGNAIAGKATFGTNCAVCHSDTDNDGYFGGSGDSAKIGSVDPDDLGSPAMSAAYDGGSINALAAFIGAEMAPSNCGEQCINDTAAYIWSLRDGKEGESAVAVSCANPGAIHYGKRTLHVLTSYEYGNSLQQLFGAPLPADYSSIGKVGLDVEVARLPNHSSTALAETRLNSYYDNATEITDWAMSTPGALPFACDDAVSCATDFITEFAYVAYRRALTDEEQAEITDIFTGAADVDSGLKWALTTVLMSPNFLYRSELGTQVSELLANPVVAPGTDFDFAGTPQIETDVEIQAYQNTHLRGYSWTGDDLIAITAIATARSDGGAPVLSIGRGYNAPENPIAVIDVRVGVERTYYVPITEAYSNEPPVGIFNDVTRAGGHSEGGSVTITRLAYGKLGVAEAVEDDVEKLMAADQSAYALDPYEYASALSFALTGSGPSKSLLDAAVAGELVDESDREQHIDALIDSDMGKAHVERLAGKWFRTDGLMSKTRNDSEFTNDVRRSMMQEIREIYKHVFYNGDFPSMYEGDFTFLDSTLASFYGITGGGSSNGDFRYVDTTGQLRGGVIASGAYMAYNAHMDYTSPIQRSAHFRQDVLCQAIPLPVNLEDSAEREAAAQTVQARVEAGDITTADYYDIQTNIPGSSCASCHNAIINPLFGMDDFDNVGRLRSRVNGDTVQSGLKFNDNNIALPEGDSNLPISQVNQGSYLYSYNVVGTLSGAQADAAKESGDGLRFFGAKDLGRVIVENDVPGIGACLIEKSTRFALGWTLGKEFLEESENGYYGISDAQEAELACIQDELESAYAGSKSPRDVLKALVMSDAFRFRK</sequence>
<evidence type="ECO:0000313" key="8">
    <source>
        <dbReference type="EMBL" id="BCD99487.1"/>
    </source>
</evidence>
<feature type="signal peptide" evidence="6">
    <location>
        <begin position="1"/>
        <end position="18"/>
    </location>
</feature>
<reference evidence="8 9" key="1">
    <citation type="journal article" date="2022" name="IScience">
        <title>An ultrasensitive nanofiber-based assay for enzymatic hydrolysis and deep-sea microbial degradation of cellulose.</title>
        <authorList>
            <person name="Tsudome M."/>
            <person name="Tachioka M."/>
            <person name="Miyazaki M."/>
            <person name="Uchimura K."/>
            <person name="Tsuda M."/>
            <person name="Takaki Y."/>
            <person name="Deguchi S."/>
        </authorList>
    </citation>
    <scope>NUCLEOTIDE SEQUENCE [LARGE SCALE GENOMIC DNA]</scope>
    <source>
        <strain evidence="8 9">GE09</strain>
    </source>
</reference>
<dbReference type="PROSITE" id="PS51257">
    <property type="entry name" value="PROKAR_LIPOPROTEIN"/>
    <property type="match status" value="1"/>
</dbReference>
<keyword evidence="1 4" id="KW-0349">Heme</keyword>
<keyword evidence="9" id="KW-1185">Reference proteome</keyword>
<gene>
    <name evidence="8" type="ORF">MARGE09_P3689</name>
</gene>
<evidence type="ECO:0000256" key="4">
    <source>
        <dbReference type="PROSITE-ProRule" id="PRU00433"/>
    </source>
</evidence>
<feature type="chain" id="PRO_5042836615" description="Cytochrome c domain-containing protein" evidence="6">
    <location>
        <begin position="19"/>
        <end position="891"/>
    </location>
</feature>
<organism evidence="8 9">
    <name type="scientific">Marinagarivorans cellulosilyticus</name>
    <dbReference type="NCBI Taxonomy" id="2721545"/>
    <lineage>
        <taxon>Bacteria</taxon>
        <taxon>Pseudomonadati</taxon>
        <taxon>Pseudomonadota</taxon>
        <taxon>Gammaproteobacteria</taxon>
        <taxon>Cellvibrionales</taxon>
        <taxon>Cellvibrionaceae</taxon>
        <taxon>Marinagarivorans</taxon>
    </lineage>
</organism>
<proteinExistence type="predicted"/>
<dbReference type="Pfam" id="PF07631">
    <property type="entry name" value="PSD4"/>
    <property type="match status" value="1"/>
</dbReference>
<dbReference type="GO" id="GO:0046872">
    <property type="term" value="F:metal ion binding"/>
    <property type="evidence" value="ECO:0007669"/>
    <property type="project" value="UniProtKB-KW"/>
</dbReference>
<evidence type="ECO:0000259" key="7">
    <source>
        <dbReference type="PROSITE" id="PS51007"/>
    </source>
</evidence>
<evidence type="ECO:0000256" key="5">
    <source>
        <dbReference type="SAM" id="MobiDB-lite"/>
    </source>
</evidence>
<dbReference type="SUPFAM" id="SSF46626">
    <property type="entry name" value="Cytochrome c"/>
    <property type="match status" value="1"/>
</dbReference>
<evidence type="ECO:0000256" key="2">
    <source>
        <dbReference type="ARBA" id="ARBA00022723"/>
    </source>
</evidence>
<protein>
    <recommendedName>
        <fullName evidence="7">Cytochrome c domain-containing protein</fullName>
    </recommendedName>
</protein>
<evidence type="ECO:0000313" key="9">
    <source>
        <dbReference type="Proteomes" id="UP001320119"/>
    </source>
</evidence>
<feature type="region of interest" description="Disordered" evidence="5">
    <location>
        <begin position="24"/>
        <end position="66"/>
    </location>
</feature>
<dbReference type="GO" id="GO:0020037">
    <property type="term" value="F:heme binding"/>
    <property type="evidence" value="ECO:0007669"/>
    <property type="project" value="InterPro"/>
</dbReference>
<evidence type="ECO:0000256" key="6">
    <source>
        <dbReference type="SAM" id="SignalP"/>
    </source>
</evidence>
<dbReference type="PROSITE" id="PS51007">
    <property type="entry name" value="CYTC"/>
    <property type="match status" value="1"/>
</dbReference>
<dbReference type="GO" id="GO:0009055">
    <property type="term" value="F:electron transfer activity"/>
    <property type="evidence" value="ECO:0007669"/>
    <property type="project" value="InterPro"/>
</dbReference>
<dbReference type="InterPro" id="IPR036909">
    <property type="entry name" value="Cyt_c-like_dom_sf"/>
</dbReference>